<dbReference type="InterPro" id="IPR052973">
    <property type="entry name" value="Fungal_sec-metab_reg_TF"/>
</dbReference>
<protein>
    <recommendedName>
        <fullName evidence="5">Zn(2)-C6 fungal-type domain-containing protein</fullName>
    </recommendedName>
</protein>
<dbReference type="EMBL" id="ML978966">
    <property type="protein sequence ID" value="KAF1929361.1"/>
    <property type="molecule type" value="Genomic_DNA"/>
</dbReference>
<reference evidence="3" key="1">
    <citation type="journal article" date="2020" name="Stud. Mycol.">
        <title>101 Dothideomycetes genomes: a test case for predicting lifestyles and emergence of pathogens.</title>
        <authorList>
            <person name="Haridas S."/>
            <person name="Albert R."/>
            <person name="Binder M."/>
            <person name="Bloem J."/>
            <person name="Labutti K."/>
            <person name="Salamov A."/>
            <person name="Andreopoulos B."/>
            <person name="Baker S."/>
            <person name="Barry K."/>
            <person name="Bills G."/>
            <person name="Bluhm B."/>
            <person name="Cannon C."/>
            <person name="Castanera R."/>
            <person name="Culley D."/>
            <person name="Daum C."/>
            <person name="Ezra D."/>
            <person name="Gonzalez J."/>
            <person name="Henrissat B."/>
            <person name="Kuo A."/>
            <person name="Liang C."/>
            <person name="Lipzen A."/>
            <person name="Lutzoni F."/>
            <person name="Magnuson J."/>
            <person name="Mondo S."/>
            <person name="Nolan M."/>
            <person name="Ohm R."/>
            <person name="Pangilinan J."/>
            <person name="Park H.-J."/>
            <person name="Ramirez L."/>
            <person name="Alfaro M."/>
            <person name="Sun H."/>
            <person name="Tritt A."/>
            <person name="Yoshinaga Y."/>
            <person name="Zwiers L.-H."/>
            <person name="Turgeon B."/>
            <person name="Goodwin S."/>
            <person name="Spatafora J."/>
            <person name="Crous P."/>
            <person name="Grigoriev I."/>
        </authorList>
    </citation>
    <scope>NUCLEOTIDE SEQUENCE</scope>
    <source>
        <strain evidence="3">CBS 183.55</strain>
    </source>
</reference>
<dbReference type="RefSeq" id="XP_033449609.1">
    <property type="nucleotide sequence ID" value="XM_033594667.1"/>
</dbReference>
<feature type="region of interest" description="Disordered" evidence="2">
    <location>
        <begin position="113"/>
        <end position="153"/>
    </location>
</feature>
<keyword evidence="4" id="KW-1185">Reference proteome</keyword>
<dbReference type="CDD" id="cd00067">
    <property type="entry name" value="GAL4"/>
    <property type="match status" value="1"/>
</dbReference>
<dbReference type="InterPro" id="IPR001138">
    <property type="entry name" value="Zn2Cys6_DnaBD"/>
</dbReference>
<keyword evidence="1" id="KW-0539">Nucleus</keyword>
<evidence type="ECO:0008006" key="5">
    <source>
        <dbReference type="Google" id="ProtNLM"/>
    </source>
</evidence>
<feature type="region of interest" description="Disordered" evidence="2">
    <location>
        <begin position="295"/>
        <end position="347"/>
    </location>
</feature>
<dbReference type="OrthoDB" id="5362630at2759"/>
<evidence type="ECO:0000313" key="4">
    <source>
        <dbReference type="Proteomes" id="UP000800082"/>
    </source>
</evidence>
<feature type="region of interest" description="Disordered" evidence="2">
    <location>
        <begin position="1"/>
        <end position="20"/>
    </location>
</feature>
<dbReference type="AlphaFoldDB" id="A0A6A5RLQ2"/>
<evidence type="ECO:0000256" key="1">
    <source>
        <dbReference type="ARBA" id="ARBA00023242"/>
    </source>
</evidence>
<evidence type="ECO:0000313" key="3">
    <source>
        <dbReference type="EMBL" id="KAF1929361.1"/>
    </source>
</evidence>
<dbReference type="Proteomes" id="UP000800082">
    <property type="component" value="Unassembled WGS sequence"/>
</dbReference>
<organism evidence="3 4">
    <name type="scientific">Didymella exigua CBS 183.55</name>
    <dbReference type="NCBI Taxonomy" id="1150837"/>
    <lineage>
        <taxon>Eukaryota</taxon>
        <taxon>Fungi</taxon>
        <taxon>Dikarya</taxon>
        <taxon>Ascomycota</taxon>
        <taxon>Pezizomycotina</taxon>
        <taxon>Dothideomycetes</taxon>
        <taxon>Pleosporomycetidae</taxon>
        <taxon>Pleosporales</taxon>
        <taxon>Pleosporineae</taxon>
        <taxon>Didymellaceae</taxon>
        <taxon>Didymella</taxon>
    </lineage>
</organism>
<dbReference type="GeneID" id="54352335"/>
<dbReference type="PANTHER" id="PTHR35392">
    <property type="entry name" value="ZN(II)2CYS6 TRANSCRIPTION FACTOR (EUROFUNG)-RELATED-RELATED"/>
    <property type="match status" value="1"/>
</dbReference>
<dbReference type="GO" id="GO:0000981">
    <property type="term" value="F:DNA-binding transcription factor activity, RNA polymerase II-specific"/>
    <property type="evidence" value="ECO:0007669"/>
    <property type="project" value="InterPro"/>
</dbReference>
<accession>A0A6A5RLQ2</accession>
<gene>
    <name evidence="3" type="ORF">M421DRAFT_4508</name>
</gene>
<sequence>MATSSQYYRSANPHSHYQNFQNNHHDQAYANFIGTWQESNHTTYTGPSSVPLLHYPQAGLSPAFPRAHQPSPAPQAWSTGYAQPNAQEWSTPVSDRVNEQIFAPGLGSYGIAEGGASVQHSTPNVARPYPHQHHQQASAAEHEQPLISSESGLRDTERFTALRITSESPATPVDPPFANRVQRQHSIPQSSHAVSQPSVDQTHAVLQASTAWGSASTLAPTEHQHYVAHTSSALSPGVVSEPVSLPNAPWPTERTPGIVSAHIGYGHIQTQQQQWPLAQAVPVQRIYEIQDAQVEQQTDPSVYTPETRRPSAKKKAAKVPSSYVERQEKMKVSKRKGPLQEKQREKTHTMRKTKRICVRCRFYKSGCDEGDPCQKCTKIEGHARSFREPCYREHLEDTSVIRRCNGREQQDEAEFLGYDWKPGSQLWEMDILWNLPGYGRIPNAQPMRVAFRPYSPRRGSLDTATSLWSTKEGDVCAVEQPAYAVYDTANLVSAFERYFSSLQPAIEAWIFDRIQNDEVATYTYREVFRMRSVHGSRALDLAMRLQCLSVVSQGYGTVWSNNIPGIQEYDYRHIGRSDYEAYDRNSRDRPLPGAITHQMDVAAVKYLRKLEKLFMKELASLIFKPKIKPWYELFLTFYIIFWNLEYINKGARGYMRAKNGTVIEHEVNNVVSNQIKKWEFAFPVLLYHWRCTLRGYSPFKLARDNPEELRERGHIDAEGHAYVSEMAKIFDRLGPGRFFDSTEYPS</sequence>
<dbReference type="GO" id="GO:0008270">
    <property type="term" value="F:zinc ion binding"/>
    <property type="evidence" value="ECO:0007669"/>
    <property type="project" value="InterPro"/>
</dbReference>
<proteinExistence type="predicted"/>
<feature type="compositionally biased region" description="Basic and acidic residues" evidence="2">
    <location>
        <begin position="338"/>
        <end position="347"/>
    </location>
</feature>
<name>A0A6A5RLQ2_9PLEO</name>
<evidence type="ECO:0000256" key="2">
    <source>
        <dbReference type="SAM" id="MobiDB-lite"/>
    </source>
</evidence>